<dbReference type="GO" id="GO:0045892">
    <property type="term" value="P:negative regulation of DNA-templated transcription"/>
    <property type="evidence" value="ECO:0007669"/>
    <property type="project" value="TreeGrafter"/>
</dbReference>
<evidence type="ECO:0000256" key="8">
    <source>
        <dbReference type="ARBA" id="ARBA00022884"/>
    </source>
</evidence>
<protein>
    <recommendedName>
        <fullName evidence="11">Alanine--tRNA ligase</fullName>
        <ecNumber evidence="11">6.1.1.7</ecNumber>
    </recommendedName>
    <alternativeName>
        <fullName evidence="11">Alanyl-tRNA synthetase</fullName>
        <shortName evidence="11">AlaRS</shortName>
    </alternativeName>
</protein>
<dbReference type="Pfam" id="PF01411">
    <property type="entry name" value="tRNA-synt_2c"/>
    <property type="match status" value="1"/>
</dbReference>
<keyword evidence="5 11" id="KW-0547">Nucleotide-binding</keyword>
<evidence type="ECO:0000313" key="14">
    <source>
        <dbReference type="EMBL" id="GGD83742.1"/>
    </source>
</evidence>
<dbReference type="Pfam" id="PF02272">
    <property type="entry name" value="DHHA1"/>
    <property type="match status" value="1"/>
</dbReference>
<evidence type="ECO:0000256" key="11">
    <source>
        <dbReference type="HAMAP-Rule" id="MF_00036"/>
    </source>
</evidence>
<dbReference type="GO" id="GO:0005524">
    <property type="term" value="F:ATP binding"/>
    <property type="evidence" value="ECO:0007669"/>
    <property type="project" value="UniProtKB-UniRule"/>
</dbReference>
<dbReference type="RefSeq" id="WP_066769313.1">
    <property type="nucleotide sequence ID" value="NZ_BMIP01000014.1"/>
</dbReference>
<comment type="caution">
    <text evidence="14">The sequence shown here is derived from an EMBL/GenBank/DDBJ whole genome shotgun (WGS) entry which is preliminary data.</text>
</comment>
<keyword evidence="11" id="KW-0963">Cytoplasm</keyword>
<name>A0A916ZAF8_9SPHN</name>
<evidence type="ECO:0000259" key="13">
    <source>
        <dbReference type="PROSITE" id="PS50860"/>
    </source>
</evidence>
<dbReference type="GO" id="GO:0000049">
    <property type="term" value="F:tRNA binding"/>
    <property type="evidence" value="ECO:0007669"/>
    <property type="project" value="UniProtKB-KW"/>
</dbReference>
<evidence type="ECO:0000256" key="6">
    <source>
        <dbReference type="ARBA" id="ARBA00022833"/>
    </source>
</evidence>
<dbReference type="EC" id="6.1.1.7" evidence="11"/>
<dbReference type="InterPro" id="IPR009000">
    <property type="entry name" value="Transl_B-barrel_sf"/>
</dbReference>
<dbReference type="PROSITE" id="PS50860">
    <property type="entry name" value="AA_TRNA_LIGASE_II_ALA"/>
    <property type="match status" value="1"/>
</dbReference>
<evidence type="ECO:0000256" key="9">
    <source>
        <dbReference type="ARBA" id="ARBA00022917"/>
    </source>
</evidence>
<dbReference type="InterPro" id="IPR018165">
    <property type="entry name" value="Ala-tRNA-synth_IIc_core"/>
</dbReference>
<dbReference type="AlphaFoldDB" id="A0A916ZAF8"/>
<accession>A0A916ZAF8</accession>
<dbReference type="NCBIfam" id="TIGR00344">
    <property type="entry name" value="alaS"/>
    <property type="match status" value="1"/>
</dbReference>
<dbReference type="SMART" id="SM00863">
    <property type="entry name" value="tRNA_SAD"/>
    <property type="match status" value="1"/>
</dbReference>
<dbReference type="InterPro" id="IPR002318">
    <property type="entry name" value="Ala-tRNA-lgiase_IIc"/>
</dbReference>
<keyword evidence="6 11" id="KW-0862">Zinc</keyword>
<dbReference type="FunFam" id="3.30.930.10:FF:000004">
    <property type="entry name" value="Alanine--tRNA ligase"/>
    <property type="match status" value="1"/>
</dbReference>
<reference evidence="14" key="1">
    <citation type="journal article" date="2014" name="Int. J. Syst. Evol. Microbiol.">
        <title>Complete genome sequence of Corynebacterium casei LMG S-19264T (=DSM 44701T), isolated from a smear-ripened cheese.</title>
        <authorList>
            <consortium name="US DOE Joint Genome Institute (JGI-PGF)"/>
            <person name="Walter F."/>
            <person name="Albersmeier A."/>
            <person name="Kalinowski J."/>
            <person name="Ruckert C."/>
        </authorList>
    </citation>
    <scope>NUCLEOTIDE SEQUENCE</scope>
    <source>
        <strain evidence="14">CGMCC 1.15360</strain>
    </source>
</reference>
<dbReference type="SUPFAM" id="SSF55186">
    <property type="entry name" value="ThrRS/AlaRS common domain"/>
    <property type="match status" value="1"/>
</dbReference>
<sequence>MTSTNDIRSSFLSYFAEQGHEKVHSAPLVPYNDPTLMFVNAGMVPFKNVFTGLEKRDHSRATSSQKCVRAGGKHNDLDNVGYTARHHTFFEMLGNFSFGDYFKEEAITHAWTLLTKEWGLPADKLTATVYHTDDEAFDLWRKIAGLPEERIIRIATSDNFWSMGDTGPCGPCSEVFYDHGEGIWGGPPGSPEEDGDRFIEIWNLVFMQFESQADGTRQPLPKPSIDTGMGLERISAVMQGVHDNYDIDTFKALIAASESLTGVAAEGNARASHRVIADHLRSTGFLLADGVLPSNEGRGYVLRRIMRRAMRHAHLLGASDPLMHRLVPALVAEMGQAYPELTRAQALVEEVLEREETRFRQTLDKGLRLLDDATGNLGEGDELPGETAFKLYDTYGFPYDLTEDALRSRKISVDRAGFDAAMAQQKAAARAAWKGSGDAASGEVWFDIAEREGATEFTGYTSTAGEGNVVALIVDGKETQSADEGQDVIVLTNQTPFYGESGGQTGDAGTIWRPDGLKIAISDTGKPLGRLHAHLGRIESGAVAVGETVHMTVDAERRDAIRANHSATHLLHAALRGRLGGHVTQKGSLVAEDRLRFDFSHPKALSDEDIAAIEAEVNAEIRHNEAVTTRLMSPDDAIEAGAMALFGEKYGEEVRVLSMGRPGSDARNYSVELCGGTHVNALGDIGIFRIVSESAVSSGVRRVEALTGEAARQWLVAREDALKAIAGTIKASPDEALERVTVLMDERRKLEKELAEAKKALALAGASGGAATAPADEEVAGVKFSGQVLEGMNPKELRGLLDEAKKRMGSGVAAICAVNDGRAAFAVAVTDDLTERFDAVALVRAGVEALGGKGGGGRADMAQGGGPDGSKAADALAAVKAVMSESVGA</sequence>
<dbReference type="InterPro" id="IPR018162">
    <property type="entry name" value="Ala-tRNA-ligase_IIc_anticod-bd"/>
</dbReference>
<keyword evidence="2 11" id="KW-0820">tRNA-binding</keyword>
<dbReference type="InterPro" id="IPR050058">
    <property type="entry name" value="Ala-tRNA_ligase"/>
</dbReference>
<comment type="subcellular location">
    <subcellularLocation>
        <location evidence="11">Cytoplasm</location>
    </subcellularLocation>
</comment>
<dbReference type="Pfam" id="PF07973">
    <property type="entry name" value="tRNA_SAD"/>
    <property type="match status" value="1"/>
</dbReference>
<dbReference type="InterPro" id="IPR018163">
    <property type="entry name" value="Thr/Ala-tRNA-synth_IIc_edit"/>
</dbReference>
<dbReference type="InterPro" id="IPR018164">
    <property type="entry name" value="Ala-tRNA-synth_IIc_N"/>
</dbReference>
<reference evidence="14" key="2">
    <citation type="submission" date="2020-09" db="EMBL/GenBank/DDBJ databases">
        <authorList>
            <person name="Sun Q."/>
            <person name="Zhou Y."/>
        </authorList>
    </citation>
    <scope>NUCLEOTIDE SEQUENCE</scope>
    <source>
        <strain evidence="14">CGMCC 1.15360</strain>
    </source>
</reference>
<dbReference type="GO" id="GO:0005829">
    <property type="term" value="C:cytosol"/>
    <property type="evidence" value="ECO:0007669"/>
    <property type="project" value="TreeGrafter"/>
</dbReference>
<keyword evidence="4 11" id="KW-0479">Metal-binding</keyword>
<dbReference type="Gene3D" id="3.10.310.40">
    <property type="match status" value="1"/>
</dbReference>
<comment type="catalytic activity">
    <reaction evidence="11">
        <text>tRNA(Ala) + L-alanine + ATP = L-alanyl-tRNA(Ala) + AMP + diphosphate</text>
        <dbReference type="Rhea" id="RHEA:12540"/>
        <dbReference type="Rhea" id="RHEA-COMP:9657"/>
        <dbReference type="Rhea" id="RHEA-COMP:9923"/>
        <dbReference type="ChEBI" id="CHEBI:30616"/>
        <dbReference type="ChEBI" id="CHEBI:33019"/>
        <dbReference type="ChEBI" id="CHEBI:57972"/>
        <dbReference type="ChEBI" id="CHEBI:78442"/>
        <dbReference type="ChEBI" id="CHEBI:78497"/>
        <dbReference type="ChEBI" id="CHEBI:456215"/>
        <dbReference type="EC" id="6.1.1.7"/>
    </reaction>
</comment>
<evidence type="ECO:0000256" key="3">
    <source>
        <dbReference type="ARBA" id="ARBA00022598"/>
    </source>
</evidence>
<feature type="binding site" evidence="11">
    <location>
        <position position="674"/>
    </location>
    <ligand>
        <name>Zn(2+)</name>
        <dbReference type="ChEBI" id="CHEBI:29105"/>
    </ligand>
</feature>
<dbReference type="Gene3D" id="3.30.930.10">
    <property type="entry name" value="Bira Bifunctional Protein, Domain 2"/>
    <property type="match status" value="1"/>
</dbReference>
<keyword evidence="10 11" id="KW-0030">Aminoacyl-tRNA synthetase</keyword>
<feature type="binding site" evidence="11">
    <location>
        <position position="565"/>
    </location>
    <ligand>
        <name>Zn(2+)</name>
        <dbReference type="ChEBI" id="CHEBI:29105"/>
    </ligand>
</feature>
<feature type="binding site" evidence="11">
    <location>
        <position position="569"/>
    </location>
    <ligand>
        <name>Zn(2+)</name>
        <dbReference type="ChEBI" id="CHEBI:29105"/>
    </ligand>
</feature>
<feature type="coiled-coil region" evidence="12">
    <location>
        <begin position="740"/>
        <end position="767"/>
    </location>
</feature>
<dbReference type="GO" id="GO:0004813">
    <property type="term" value="F:alanine-tRNA ligase activity"/>
    <property type="evidence" value="ECO:0007669"/>
    <property type="project" value="UniProtKB-UniRule"/>
</dbReference>
<dbReference type="InterPro" id="IPR023033">
    <property type="entry name" value="Ala_tRNA_ligase_euk/bac"/>
</dbReference>
<dbReference type="SUPFAM" id="SSF101353">
    <property type="entry name" value="Putative anticodon-binding domain of alanyl-tRNA synthetase (AlaRS)"/>
    <property type="match status" value="1"/>
</dbReference>
<dbReference type="CDD" id="cd00673">
    <property type="entry name" value="AlaRS_core"/>
    <property type="match status" value="1"/>
</dbReference>
<dbReference type="GO" id="GO:0006419">
    <property type="term" value="P:alanyl-tRNA aminoacylation"/>
    <property type="evidence" value="ECO:0007669"/>
    <property type="project" value="UniProtKB-UniRule"/>
</dbReference>
<dbReference type="GO" id="GO:0008270">
    <property type="term" value="F:zinc ion binding"/>
    <property type="evidence" value="ECO:0007669"/>
    <property type="project" value="UniProtKB-UniRule"/>
</dbReference>
<gene>
    <name evidence="11 14" type="primary">alaS</name>
    <name evidence="14" type="ORF">GCM10010990_37300</name>
</gene>
<dbReference type="FunFam" id="3.30.54.20:FF:000001">
    <property type="entry name" value="Alanine--tRNA ligase"/>
    <property type="match status" value="1"/>
</dbReference>
<dbReference type="Gene3D" id="3.30.54.20">
    <property type="match status" value="1"/>
</dbReference>
<keyword evidence="9 11" id="KW-0648">Protein biosynthesis</keyword>
<keyword evidence="8 11" id="KW-0694">RNA-binding</keyword>
<dbReference type="InterPro" id="IPR003156">
    <property type="entry name" value="DHHA1_dom"/>
</dbReference>
<evidence type="ECO:0000256" key="12">
    <source>
        <dbReference type="SAM" id="Coils"/>
    </source>
</evidence>
<dbReference type="OrthoDB" id="9803884at2"/>
<comment type="domain">
    <text evidence="11">Consists of three domains; the N-terminal catalytic domain, the editing domain and the C-terminal C-Ala domain. The editing domain removes incorrectly charged amino acids, while the C-Ala domain, along with tRNA(Ala), serves as a bridge to cooperatively bring together the editing and aminoacylation centers thus stimulating deacylation of misacylated tRNAs.</text>
</comment>
<dbReference type="PANTHER" id="PTHR11777">
    <property type="entry name" value="ALANYL-TRNA SYNTHETASE"/>
    <property type="match status" value="1"/>
</dbReference>
<comment type="cofactor">
    <cofactor evidence="11">
        <name>Zn(2+)</name>
        <dbReference type="ChEBI" id="CHEBI:29105"/>
    </cofactor>
    <text evidence="11">Binds 1 zinc ion per subunit.</text>
</comment>
<dbReference type="InterPro" id="IPR012947">
    <property type="entry name" value="tRNA_SAD"/>
</dbReference>
<feature type="domain" description="Alanyl-transfer RNA synthetases family profile" evidence="13">
    <location>
        <begin position="2"/>
        <end position="717"/>
    </location>
</feature>
<evidence type="ECO:0000313" key="15">
    <source>
        <dbReference type="Proteomes" id="UP000612349"/>
    </source>
</evidence>
<dbReference type="Gene3D" id="2.40.30.130">
    <property type="match status" value="1"/>
</dbReference>
<evidence type="ECO:0000256" key="4">
    <source>
        <dbReference type="ARBA" id="ARBA00022723"/>
    </source>
</evidence>
<dbReference type="Proteomes" id="UP000612349">
    <property type="component" value="Unassembled WGS sequence"/>
</dbReference>
<dbReference type="InterPro" id="IPR045864">
    <property type="entry name" value="aa-tRNA-synth_II/BPL/LPL"/>
</dbReference>
<comment type="similarity">
    <text evidence="1 11">Belongs to the class-II aminoacyl-tRNA synthetase family.</text>
</comment>
<evidence type="ECO:0000256" key="2">
    <source>
        <dbReference type="ARBA" id="ARBA00022555"/>
    </source>
</evidence>
<dbReference type="FunFam" id="3.10.310.40:FF:000001">
    <property type="entry name" value="Alanine--tRNA ligase"/>
    <property type="match status" value="1"/>
</dbReference>
<evidence type="ECO:0000256" key="5">
    <source>
        <dbReference type="ARBA" id="ARBA00022741"/>
    </source>
</evidence>
<dbReference type="HAMAP" id="MF_00036_B">
    <property type="entry name" value="Ala_tRNA_synth_B"/>
    <property type="match status" value="1"/>
</dbReference>
<keyword evidence="7 11" id="KW-0067">ATP-binding</keyword>
<keyword evidence="3 11" id="KW-0436">Ligase</keyword>
<dbReference type="FunFam" id="3.30.980.10:FF:000004">
    <property type="entry name" value="Alanine--tRNA ligase, cytoplasmic"/>
    <property type="match status" value="1"/>
</dbReference>
<dbReference type="PANTHER" id="PTHR11777:SF9">
    <property type="entry name" value="ALANINE--TRNA LIGASE, CYTOPLASMIC"/>
    <property type="match status" value="1"/>
</dbReference>
<organism evidence="14 15">
    <name type="scientific">Croceicoccus mobilis</name>
    <dbReference type="NCBI Taxonomy" id="1703339"/>
    <lineage>
        <taxon>Bacteria</taxon>
        <taxon>Pseudomonadati</taxon>
        <taxon>Pseudomonadota</taxon>
        <taxon>Alphaproteobacteria</taxon>
        <taxon>Sphingomonadales</taxon>
        <taxon>Erythrobacteraceae</taxon>
        <taxon>Croceicoccus</taxon>
    </lineage>
</organism>
<keyword evidence="15" id="KW-1185">Reference proteome</keyword>
<dbReference type="GO" id="GO:0002161">
    <property type="term" value="F:aminoacyl-tRNA deacylase activity"/>
    <property type="evidence" value="ECO:0007669"/>
    <property type="project" value="TreeGrafter"/>
</dbReference>
<dbReference type="PRINTS" id="PR00980">
    <property type="entry name" value="TRNASYNTHALA"/>
</dbReference>
<evidence type="ECO:0000256" key="1">
    <source>
        <dbReference type="ARBA" id="ARBA00008226"/>
    </source>
</evidence>
<evidence type="ECO:0000256" key="7">
    <source>
        <dbReference type="ARBA" id="ARBA00022840"/>
    </source>
</evidence>
<dbReference type="Gene3D" id="6.10.250.550">
    <property type="match status" value="1"/>
</dbReference>
<feature type="binding site" evidence="11">
    <location>
        <position position="678"/>
    </location>
    <ligand>
        <name>Zn(2+)</name>
        <dbReference type="ChEBI" id="CHEBI:29105"/>
    </ligand>
</feature>
<keyword evidence="12" id="KW-0175">Coiled coil</keyword>
<dbReference type="Gene3D" id="3.30.980.10">
    <property type="entry name" value="Threonyl-trna Synthetase, Chain A, domain 2"/>
    <property type="match status" value="1"/>
</dbReference>
<dbReference type="SUPFAM" id="SSF50447">
    <property type="entry name" value="Translation proteins"/>
    <property type="match status" value="1"/>
</dbReference>
<proteinExistence type="inferred from homology"/>
<comment type="function">
    <text evidence="11">Catalyzes the attachment of alanine to tRNA(Ala) in a two-step reaction: alanine is first activated by ATP to form Ala-AMP and then transferred to the acceptor end of tRNA(Ala). Also edits incorrectly charged Ser-tRNA(Ala) and Gly-tRNA(Ala) via its editing domain.</text>
</comment>
<dbReference type="SUPFAM" id="SSF55681">
    <property type="entry name" value="Class II aaRS and biotin synthetases"/>
    <property type="match status" value="1"/>
</dbReference>
<evidence type="ECO:0000256" key="10">
    <source>
        <dbReference type="ARBA" id="ARBA00023146"/>
    </source>
</evidence>
<dbReference type="EMBL" id="BMIP01000014">
    <property type="protein sequence ID" value="GGD83742.1"/>
    <property type="molecule type" value="Genomic_DNA"/>
</dbReference>